<dbReference type="InParanoid" id="B3RU81"/>
<dbReference type="InterPro" id="IPR011990">
    <property type="entry name" value="TPR-like_helical_dom_sf"/>
</dbReference>
<feature type="transmembrane region" description="Helical" evidence="1">
    <location>
        <begin position="933"/>
        <end position="953"/>
    </location>
</feature>
<dbReference type="KEGG" id="tad:TRIADDRAFT_55189"/>
<reference evidence="2 3" key="1">
    <citation type="journal article" date="2008" name="Nature">
        <title>The Trichoplax genome and the nature of placozoans.</title>
        <authorList>
            <person name="Srivastava M."/>
            <person name="Begovic E."/>
            <person name="Chapman J."/>
            <person name="Putnam N.H."/>
            <person name="Hellsten U."/>
            <person name="Kawashima T."/>
            <person name="Kuo A."/>
            <person name="Mitros T."/>
            <person name="Salamov A."/>
            <person name="Carpenter M.L."/>
            <person name="Signorovitch A.Y."/>
            <person name="Moreno M.A."/>
            <person name="Kamm K."/>
            <person name="Grimwood J."/>
            <person name="Schmutz J."/>
            <person name="Shapiro H."/>
            <person name="Grigoriev I.V."/>
            <person name="Buss L.W."/>
            <person name="Schierwater B."/>
            <person name="Dellaporta S.L."/>
            <person name="Rokhsar D.S."/>
        </authorList>
    </citation>
    <scope>NUCLEOTIDE SEQUENCE [LARGE SCALE GENOMIC DNA]</scope>
    <source>
        <strain evidence="2 3">Grell-BS-1999</strain>
    </source>
</reference>
<dbReference type="EMBL" id="DS985244">
    <property type="protein sequence ID" value="EDV25761.1"/>
    <property type="molecule type" value="Genomic_DNA"/>
</dbReference>
<keyword evidence="1" id="KW-0472">Membrane</keyword>
<dbReference type="InterPro" id="IPR006597">
    <property type="entry name" value="Sel1-like"/>
</dbReference>
<feature type="transmembrane region" description="Helical" evidence="1">
    <location>
        <begin position="6"/>
        <end position="26"/>
    </location>
</feature>
<dbReference type="SUPFAM" id="SSF81901">
    <property type="entry name" value="HCP-like"/>
    <property type="match status" value="2"/>
</dbReference>
<dbReference type="OMA" id="PTPQQTF"/>
<gene>
    <name evidence="2" type="ORF">TRIADDRAFT_55189</name>
</gene>
<proteinExistence type="predicted"/>
<evidence type="ECO:0000313" key="2">
    <source>
        <dbReference type="EMBL" id="EDV25761.1"/>
    </source>
</evidence>
<dbReference type="InterPro" id="IPR042756">
    <property type="entry name" value="Sel-1L3"/>
</dbReference>
<dbReference type="CTD" id="6753007"/>
<dbReference type="GeneID" id="6753007"/>
<keyword evidence="1" id="KW-0812">Transmembrane</keyword>
<dbReference type="SMART" id="SM00671">
    <property type="entry name" value="SEL1"/>
    <property type="match status" value="5"/>
</dbReference>
<evidence type="ECO:0000313" key="3">
    <source>
        <dbReference type="Proteomes" id="UP000009022"/>
    </source>
</evidence>
<dbReference type="PhylomeDB" id="B3RU81"/>
<keyword evidence="1" id="KW-1133">Transmembrane helix</keyword>
<dbReference type="Gene3D" id="1.25.40.10">
    <property type="entry name" value="Tetratricopeptide repeat domain"/>
    <property type="match status" value="1"/>
</dbReference>
<accession>B3RU81</accession>
<dbReference type="HOGENOM" id="CLU_011209_0_0_1"/>
<dbReference type="FunCoup" id="B3RU81">
    <property type="interactions" value="260"/>
</dbReference>
<dbReference type="PANTHER" id="PTHR44444:SF6">
    <property type="entry name" value="LAMININ G DOMAIN-CONTAINING PROTEIN"/>
    <property type="match status" value="1"/>
</dbReference>
<dbReference type="eggNOG" id="KOG1550">
    <property type="taxonomic scope" value="Eukaryota"/>
</dbReference>
<dbReference type="OrthoDB" id="272077at2759"/>
<protein>
    <submittedName>
        <fullName evidence="2">Uncharacterized protein</fullName>
    </submittedName>
</protein>
<name>B3RU81_TRIAD</name>
<dbReference type="Gene3D" id="2.60.120.200">
    <property type="match status" value="1"/>
</dbReference>
<dbReference type="Pfam" id="PF08238">
    <property type="entry name" value="Sel1"/>
    <property type="match status" value="6"/>
</dbReference>
<keyword evidence="3" id="KW-1185">Reference proteome</keyword>
<dbReference type="Proteomes" id="UP000009022">
    <property type="component" value="Unassembled WGS sequence"/>
</dbReference>
<evidence type="ECO:0000256" key="1">
    <source>
        <dbReference type="SAM" id="Phobius"/>
    </source>
</evidence>
<dbReference type="RefSeq" id="XP_002111794.1">
    <property type="nucleotide sequence ID" value="XM_002111758.1"/>
</dbReference>
<dbReference type="InterPro" id="IPR013320">
    <property type="entry name" value="ConA-like_dom_sf"/>
</dbReference>
<organism evidence="2 3">
    <name type="scientific">Trichoplax adhaerens</name>
    <name type="common">Trichoplax reptans</name>
    <dbReference type="NCBI Taxonomy" id="10228"/>
    <lineage>
        <taxon>Eukaryota</taxon>
        <taxon>Metazoa</taxon>
        <taxon>Placozoa</taxon>
        <taxon>Uniplacotomia</taxon>
        <taxon>Trichoplacea</taxon>
        <taxon>Trichoplacidae</taxon>
        <taxon>Trichoplax</taxon>
    </lineage>
</organism>
<dbReference type="PANTHER" id="PTHR44444">
    <property type="entry name" value="PROTEIN SEL-1 HOMOLOG 3"/>
    <property type="match status" value="1"/>
</dbReference>
<dbReference type="AlphaFoldDB" id="B3RU81"/>
<dbReference type="Pfam" id="PF13385">
    <property type="entry name" value="Laminin_G_3"/>
    <property type="match status" value="1"/>
</dbReference>
<dbReference type="STRING" id="10228.B3RU81"/>
<dbReference type="SUPFAM" id="SSF49899">
    <property type="entry name" value="Concanavalin A-like lectins/glucanases"/>
    <property type="match status" value="1"/>
</dbReference>
<sequence length="1035" mass="117894">MKATISWVIFVYIVIVWPNFTSRAQLSRLSHRSDSRRRKIVPAEYVDFVQPKKSLVPSEIIILPIKYKCKNPKMLAIRILATDIRQYHWEVSQNNQSIPVAGEGVIYFEVLLPALLRVGQSIVQLDAFAHQINLYAALIEPKKWEEDGISSVHLASINGIYPLNIWGHSVSFCENEFEQYRDKTCKIESDFCCSFVFLITAEVVTLVETPITFSGEQNGITRKYYRMTMSDLSINFIRLDSYLDKYYDPSIRLDNIFMPPSVTVSLWVYIARRCPYNFCSIIFRQQERFLTPHLYEIKAGNLHVQVELSSGKPYAFLTGWKIPVKSWVHILLTICSNTATIYMSSDDETLVSRFEVLPGRVRYNHNERQWTLGGNQNFPSFTGYLSKVTLFRRHCIHYDLLPSDHKEPPELVKGSCPSAMWRILRKNIERYQICLAPVNEIVIPEVISAVNTTIKNNYKNGSPGLYPTDLDMSSIGDELYYQAFAIMGGQERTKKDNQRAFKILDYAGCAGSSDAYYFQGTLYTNGIGTPVDIDKVDLEEIRLSISEHLEGQQGLNDGYVQFVKYQAEKGFTSAQAQMAGLLFWGNRGVKRDLRAAAKYYSMGAKNEDPDSIYNLGIVHLRGQGVPKDVPKAVTYLEKAAKMGNVNAYFALGWIAANVDDNKLAAAHYYQKAAQLNHPEAAYNLGYMYAQGQLNNGTRDEEMALKYFVKAANLGSMDGSMEVAQAFMGHNKFIKRSCPQAIGYVDGVAKKSPMLAKTLRKGLDAFLASHRRHAFLFYLMVAEAGIEFAQFNAAFICENFYNELPDCDNSVWRQYNLSAVQGHAPAKVKIADAYWYGLQGKRDSKRATQLYIEAAEKNEPQGYFNLGWLIESGQLDNDTVFTFGARNLTLTNGNLTAAAYFYERCFKSQKREAHIPCAFAYAKVMIKKQFFEHYIIFSILISIIVGAISVFGYYNACGDCFNQQDENALTTVATENVPKYDIIILFKLHDNCSLDRQLRRLNYLYVFVKETNSSEIHRKNKIIMIYLEEEKLTCDQ</sequence>